<dbReference type="PANTHER" id="PTHR38469">
    <property type="entry name" value="PERIPLASMIC PEPTIDASE SUBFAMILY S1B"/>
    <property type="match status" value="1"/>
</dbReference>
<dbReference type="InterPro" id="IPR019500">
    <property type="entry name" value="Pep_S46"/>
</dbReference>
<dbReference type="InterPro" id="IPR009003">
    <property type="entry name" value="Peptidase_S1_PA"/>
</dbReference>
<evidence type="ECO:0000256" key="1">
    <source>
        <dbReference type="ARBA" id="ARBA00010491"/>
    </source>
</evidence>
<dbReference type="PANTHER" id="PTHR38469:SF1">
    <property type="entry name" value="PERIPLASMIC PEPTIDASE SUBFAMILY S1B"/>
    <property type="match status" value="1"/>
</dbReference>
<protein>
    <submittedName>
        <fullName evidence="7">S46 family peptidase</fullName>
    </submittedName>
</protein>
<dbReference type="Pfam" id="PF10459">
    <property type="entry name" value="Peptidase_S46"/>
    <property type="match status" value="1"/>
</dbReference>
<keyword evidence="8" id="KW-1185">Reference proteome</keyword>
<keyword evidence="4 6" id="KW-0732">Signal</keyword>
<evidence type="ECO:0000256" key="2">
    <source>
        <dbReference type="ARBA" id="ARBA00022438"/>
    </source>
</evidence>
<keyword evidence="3" id="KW-0645">Protease</keyword>
<keyword evidence="5" id="KW-0378">Hydrolase</keyword>
<feature type="signal peptide" evidence="6">
    <location>
        <begin position="1"/>
        <end position="24"/>
    </location>
</feature>
<organism evidence="7 8">
    <name type="scientific">Pantoea dispersa</name>
    <dbReference type="NCBI Taxonomy" id="59814"/>
    <lineage>
        <taxon>Bacteria</taxon>
        <taxon>Pseudomonadati</taxon>
        <taxon>Pseudomonadota</taxon>
        <taxon>Gammaproteobacteria</taxon>
        <taxon>Enterobacterales</taxon>
        <taxon>Erwiniaceae</taxon>
        <taxon>Pantoea</taxon>
    </lineage>
</organism>
<reference evidence="7 8" key="1">
    <citation type="submission" date="2019-06" db="EMBL/GenBank/DDBJ databases">
        <title>Pantoea dispersa Assembly.</title>
        <authorList>
            <person name="Wang J."/>
        </authorList>
    </citation>
    <scope>NUCLEOTIDE SEQUENCE [LARGE SCALE GENOMIC DNA]</scope>
    <source>
        <strain evidence="8">bio</strain>
    </source>
</reference>
<evidence type="ECO:0000313" key="7">
    <source>
        <dbReference type="EMBL" id="TQC55522.1"/>
    </source>
</evidence>
<dbReference type="Proteomes" id="UP000319715">
    <property type="component" value="Unassembled WGS sequence"/>
</dbReference>
<gene>
    <name evidence="7" type="ORF">FK492_24520</name>
</gene>
<evidence type="ECO:0000313" key="8">
    <source>
        <dbReference type="Proteomes" id="UP000319715"/>
    </source>
</evidence>
<proteinExistence type="inferred from homology"/>
<dbReference type="RefSeq" id="WP_141497242.1">
    <property type="nucleotide sequence ID" value="NZ_VICF01000238.1"/>
</dbReference>
<evidence type="ECO:0000256" key="6">
    <source>
        <dbReference type="SAM" id="SignalP"/>
    </source>
</evidence>
<evidence type="ECO:0000256" key="5">
    <source>
        <dbReference type="ARBA" id="ARBA00022801"/>
    </source>
</evidence>
<feature type="chain" id="PRO_5045582095" evidence="6">
    <location>
        <begin position="25"/>
        <end position="88"/>
    </location>
</feature>
<evidence type="ECO:0000256" key="4">
    <source>
        <dbReference type="ARBA" id="ARBA00022729"/>
    </source>
</evidence>
<dbReference type="SUPFAM" id="SSF50494">
    <property type="entry name" value="Trypsin-like serine proteases"/>
    <property type="match status" value="1"/>
</dbReference>
<keyword evidence="2" id="KW-0031">Aminopeptidase</keyword>
<dbReference type="EMBL" id="VICF01000238">
    <property type="protein sequence ID" value="TQC55522.1"/>
    <property type="molecule type" value="Genomic_DNA"/>
</dbReference>
<accession>A0ABY2ZQW2</accession>
<comment type="caution">
    <text evidence="7">The sequence shown here is derived from an EMBL/GenBank/DDBJ whole genome shotgun (WGS) entry which is preliminary data.</text>
</comment>
<evidence type="ECO:0000256" key="3">
    <source>
        <dbReference type="ARBA" id="ARBA00022670"/>
    </source>
</evidence>
<name>A0ABY2ZQW2_9GAMM</name>
<feature type="non-terminal residue" evidence="7">
    <location>
        <position position="88"/>
    </location>
</feature>
<sequence length="88" mass="8704">MRSNSLAVAIAAVAALSGASAAHAGEGMWVPQQLPDIAGPLQQAGLKLSPQQLSDLTGDPMGAVVSLGGCTASFVSPQGLVVTNHHCA</sequence>
<comment type="similarity">
    <text evidence="1">Belongs to the peptidase S46 family.</text>
</comment>